<dbReference type="InterPro" id="IPR011969">
    <property type="entry name" value="Clan_AA_Asp_peptidase_C"/>
</dbReference>
<keyword evidence="2" id="KW-0378">Hydrolase</keyword>
<dbReference type="KEGG" id="cact:HZ995_14000"/>
<dbReference type="GO" id="GO:0004190">
    <property type="term" value="F:aspartic-type endopeptidase activity"/>
    <property type="evidence" value="ECO:0007669"/>
    <property type="project" value="InterPro"/>
</dbReference>
<keyword evidence="2" id="KW-0645">Protease</keyword>
<sequence>MSEFEIMHLVYLVALLVFVAFSLSPMFRANFWRTIQQLMIWGLIFIGVVVVIGSWDNIRSAALPPQVAYSEDGTIEIPKSYDGHFYVTALVNGAEIDFVVDTGASDLVLSQKDAVSAGFDLETLEFHGRAMTANGEVRTAPVRLDSVALGKFDDKNVRARVNGGDLDISLLGMSYLNRFPTITMTRNQLVLSR</sequence>
<gene>
    <name evidence="2" type="ORF">HZ995_14000</name>
</gene>
<feature type="transmembrane region" description="Helical" evidence="1">
    <location>
        <begin position="6"/>
        <end position="26"/>
    </location>
</feature>
<evidence type="ECO:0000313" key="3">
    <source>
        <dbReference type="Proteomes" id="UP000665026"/>
    </source>
</evidence>
<organism evidence="2 3">
    <name type="scientific">Cognatishimia activa</name>
    <dbReference type="NCBI Taxonomy" id="1715691"/>
    <lineage>
        <taxon>Bacteria</taxon>
        <taxon>Pseudomonadati</taxon>
        <taxon>Pseudomonadota</taxon>
        <taxon>Alphaproteobacteria</taxon>
        <taxon>Rhodobacterales</taxon>
        <taxon>Paracoccaceae</taxon>
        <taxon>Cognatishimia</taxon>
    </lineage>
</organism>
<dbReference type="AlphaFoldDB" id="A0A975I869"/>
<protein>
    <submittedName>
        <fullName evidence="2">TIGR02281 family clan AA aspartic protease</fullName>
        <ecNumber evidence="2">3.4.23.-</ecNumber>
    </submittedName>
</protein>
<dbReference type="Pfam" id="PF13975">
    <property type="entry name" value="gag-asp_proteas"/>
    <property type="match status" value="1"/>
</dbReference>
<keyword evidence="1" id="KW-0812">Transmembrane</keyword>
<dbReference type="InterPro" id="IPR034122">
    <property type="entry name" value="Retropepsin-like_bacterial"/>
</dbReference>
<dbReference type="GO" id="GO:0006508">
    <property type="term" value="P:proteolysis"/>
    <property type="evidence" value="ECO:0007669"/>
    <property type="project" value="UniProtKB-KW"/>
</dbReference>
<feature type="transmembrane region" description="Helical" evidence="1">
    <location>
        <begin position="38"/>
        <end position="55"/>
    </location>
</feature>
<keyword evidence="1" id="KW-0472">Membrane</keyword>
<dbReference type="PROSITE" id="PS00141">
    <property type="entry name" value="ASP_PROTEASE"/>
    <property type="match status" value="1"/>
</dbReference>
<name>A0A975I869_9RHOB</name>
<keyword evidence="1" id="KW-1133">Transmembrane helix</keyword>
<dbReference type="SUPFAM" id="SSF50630">
    <property type="entry name" value="Acid proteases"/>
    <property type="match status" value="1"/>
</dbReference>
<dbReference type="EC" id="3.4.23.-" evidence="2"/>
<evidence type="ECO:0000256" key="1">
    <source>
        <dbReference type="SAM" id="Phobius"/>
    </source>
</evidence>
<dbReference type="InterPro" id="IPR021109">
    <property type="entry name" value="Peptidase_aspartic_dom_sf"/>
</dbReference>
<reference evidence="2" key="1">
    <citation type="submission" date="2020-07" db="EMBL/GenBank/DDBJ databases">
        <title>Genome sequences of bacteria associated with the marine, planktonic diatom Thalassiosira profunda strain ECT2AJA-044.</title>
        <authorList>
            <person name="Gargas C.B."/>
            <person name="Roberts W.R."/>
            <person name="Alverson A.J."/>
        </authorList>
    </citation>
    <scope>NUCLEOTIDE SEQUENCE</scope>
    <source>
        <strain evidence="2">ECT2AJA-044</strain>
    </source>
</reference>
<dbReference type="Gene3D" id="2.40.70.10">
    <property type="entry name" value="Acid Proteases"/>
    <property type="match status" value="1"/>
</dbReference>
<proteinExistence type="predicted"/>
<dbReference type="EMBL" id="CP060010">
    <property type="protein sequence ID" value="QTN35576.1"/>
    <property type="molecule type" value="Genomic_DNA"/>
</dbReference>
<dbReference type="NCBIfam" id="TIGR02281">
    <property type="entry name" value="clan_AA_DTGA"/>
    <property type="match status" value="1"/>
</dbReference>
<dbReference type="RefSeq" id="WP_209356280.1">
    <property type="nucleotide sequence ID" value="NZ_CP060010.1"/>
</dbReference>
<accession>A0A975I869</accession>
<evidence type="ECO:0000313" key="2">
    <source>
        <dbReference type="EMBL" id="QTN35576.1"/>
    </source>
</evidence>
<dbReference type="CDD" id="cd05483">
    <property type="entry name" value="retropepsin_like_bacteria"/>
    <property type="match status" value="1"/>
</dbReference>
<dbReference type="InterPro" id="IPR001969">
    <property type="entry name" value="Aspartic_peptidase_AS"/>
</dbReference>
<dbReference type="Proteomes" id="UP000665026">
    <property type="component" value="Chromosome"/>
</dbReference>